<gene>
    <name evidence="6" type="ORF">FGIG_00621</name>
</gene>
<evidence type="ECO:0000256" key="4">
    <source>
        <dbReference type="ARBA" id="ARBA00023212"/>
    </source>
</evidence>
<sequence>MYQNRSTAQKHCLNILAGKFKKNFTWRTSATDLLENTCERNDTVQNCRAGWTAFVLFKDGSNPLVSELDKLLRVIWASGQIPRNLCRSVTVPIYKKCERSSCENDRNQFGATICFINKPMALTGSEATSITAVISDAVTELRTLINLIDIRQSSTNCLGDDQFAFDENIFIQMEKVLSKYSNPVARVKLPSKKGIQSQYNNSAILDSSHVEPTIEDLFNSREYTEKLETDMIKVTEILAQLAEEVDKKGTFQVLEDAVKHEEEKFQEIEKILERERMMRARVKSLRDGIDSHVREGHQLIEHSKETIAHLKDQVQEMKARSAMEEKYMTKYSNVRLAELESRFFAEKRALLDEIAKVTFLQDQETRASEETKSFMRDRLAELTQLEEYWRARSESDVQKLRHKLDILRSSKLKDFNRLHELTQQYQEYENVVLVHRIALEKARQQAEQIEMEEDASQKIQNWWRCILVKKEWGPYDKKKKKKKNRGKRGTKTKK</sequence>
<keyword evidence="3" id="KW-0963">Cytoplasm</keyword>
<evidence type="ECO:0000256" key="3">
    <source>
        <dbReference type="ARBA" id="ARBA00022490"/>
    </source>
</evidence>
<dbReference type="PANTHER" id="PTHR14871">
    <property type="entry name" value="DYNEIN REGULATORY COMPLEX PROTEIN 9"/>
    <property type="match status" value="1"/>
</dbReference>
<name>A0A504YUU4_FASGI</name>
<dbReference type="GO" id="GO:0044782">
    <property type="term" value="P:cilium organization"/>
    <property type="evidence" value="ECO:0007669"/>
    <property type="project" value="TreeGrafter"/>
</dbReference>
<reference evidence="6 7" key="1">
    <citation type="submission" date="2019-04" db="EMBL/GenBank/DDBJ databases">
        <title>Annotation for the trematode Fasciola gigantica.</title>
        <authorList>
            <person name="Choi Y.-J."/>
        </authorList>
    </citation>
    <scope>NUCLEOTIDE SEQUENCE [LARGE SCALE GENOMIC DNA]</scope>
    <source>
        <strain evidence="6">Uganda_cow_1</strain>
    </source>
</reference>
<proteinExistence type="predicted"/>
<keyword evidence="4" id="KW-0206">Cytoskeleton</keyword>
<evidence type="ECO:0008006" key="8">
    <source>
        <dbReference type="Google" id="ProtNLM"/>
    </source>
</evidence>
<dbReference type="GO" id="GO:0005856">
    <property type="term" value="C:cytoskeleton"/>
    <property type="evidence" value="ECO:0007669"/>
    <property type="project" value="UniProtKB-SubCell"/>
</dbReference>
<organism evidence="6 7">
    <name type="scientific">Fasciola gigantica</name>
    <name type="common">Giant liver fluke</name>
    <dbReference type="NCBI Taxonomy" id="46835"/>
    <lineage>
        <taxon>Eukaryota</taxon>
        <taxon>Metazoa</taxon>
        <taxon>Spiralia</taxon>
        <taxon>Lophotrochozoa</taxon>
        <taxon>Platyhelminthes</taxon>
        <taxon>Trematoda</taxon>
        <taxon>Digenea</taxon>
        <taxon>Plagiorchiida</taxon>
        <taxon>Echinostomata</taxon>
        <taxon>Echinostomatoidea</taxon>
        <taxon>Fasciolidae</taxon>
        <taxon>Fasciola</taxon>
    </lineage>
</organism>
<evidence type="ECO:0000256" key="2">
    <source>
        <dbReference type="ARBA" id="ARBA00004316"/>
    </source>
</evidence>
<protein>
    <recommendedName>
        <fullName evidence="8">Dynein regulatory complex protein 9</fullName>
    </recommendedName>
</protein>
<keyword evidence="7" id="KW-1185">Reference proteome</keyword>
<dbReference type="EMBL" id="SUNJ01004909">
    <property type="protein sequence ID" value="TPP64066.1"/>
    <property type="molecule type" value="Genomic_DNA"/>
</dbReference>
<dbReference type="CDD" id="cd23766">
    <property type="entry name" value="IQCG"/>
    <property type="match status" value="1"/>
</dbReference>
<comment type="caution">
    <text evidence="6">The sequence shown here is derived from an EMBL/GenBank/DDBJ whole genome shotgun (WGS) entry which is preliminary data.</text>
</comment>
<accession>A0A504YUU4</accession>
<comment type="subcellular location">
    <subcellularLocation>
        <location evidence="2">Cell projection</location>
    </subcellularLocation>
    <subcellularLocation>
        <location evidence="1">Cytoplasm</location>
        <location evidence="1">Cytoskeleton</location>
    </subcellularLocation>
</comment>
<dbReference type="Proteomes" id="UP000316759">
    <property type="component" value="Unassembled WGS sequence"/>
</dbReference>
<dbReference type="OrthoDB" id="10254713at2759"/>
<evidence type="ECO:0000313" key="7">
    <source>
        <dbReference type="Proteomes" id="UP000316759"/>
    </source>
</evidence>
<dbReference type="AlphaFoldDB" id="A0A504YUU4"/>
<dbReference type="PANTHER" id="PTHR14871:SF1">
    <property type="entry name" value="DYNEIN REGULATORY COMPLEX PROTEIN 9"/>
    <property type="match status" value="1"/>
</dbReference>
<evidence type="ECO:0000313" key="6">
    <source>
        <dbReference type="EMBL" id="TPP64066.1"/>
    </source>
</evidence>
<dbReference type="GO" id="GO:0005737">
    <property type="term" value="C:cytoplasm"/>
    <property type="evidence" value="ECO:0007669"/>
    <property type="project" value="TreeGrafter"/>
</dbReference>
<dbReference type="STRING" id="46835.A0A504YUU4"/>
<evidence type="ECO:0000256" key="1">
    <source>
        <dbReference type="ARBA" id="ARBA00004245"/>
    </source>
</evidence>
<dbReference type="InterPro" id="IPR042618">
    <property type="entry name" value="IQCG"/>
</dbReference>
<dbReference type="GO" id="GO:0031514">
    <property type="term" value="C:motile cilium"/>
    <property type="evidence" value="ECO:0007669"/>
    <property type="project" value="TreeGrafter"/>
</dbReference>
<evidence type="ECO:0000256" key="5">
    <source>
        <dbReference type="ARBA" id="ARBA00023273"/>
    </source>
</evidence>
<keyword evidence="5" id="KW-0966">Cell projection</keyword>